<dbReference type="EMBL" id="AWFK01000004">
    <property type="protein sequence ID" value="KOA51154.1"/>
    <property type="molecule type" value="Genomic_DNA"/>
</dbReference>
<dbReference type="AlphaFoldDB" id="A0AB34TBD2"/>
<protein>
    <submittedName>
        <fullName evidence="3">Membrane protein</fullName>
    </submittedName>
</protein>
<feature type="region of interest" description="Disordered" evidence="1">
    <location>
        <begin position="1"/>
        <end position="41"/>
    </location>
</feature>
<evidence type="ECO:0000313" key="4">
    <source>
        <dbReference type="Proteomes" id="UP000037239"/>
    </source>
</evidence>
<dbReference type="Proteomes" id="UP000037239">
    <property type="component" value="Unassembled WGS sequence"/>
</dbReference>
<keyword evidence="2" id="KW-1133">Transmembrane helix</keyword>
<reference evidence="3 4" key="1">
    <citation type="journal article" date="2015" name="Int J Genomics">
        <title>Comparative Genomics Revealed Genetic Diversity and Species/Strain-Level Differences in Carbohydrate Metabolism of Three Probiotic Bifidobacterial Species.</title>
        <authorList>
            <person name="Odamaki T."/>
            <person name="Horigome A."/>
            <person name="Sugahara H."/>
            <person name="Hashikura N."/>
            <person name="Minami J."/>
            <person name="Xiao J.Z."/>
            <person name="Abe F."/>
        </authorList>
    </citation>
    <scope>NUCLEOTIDE SEQUENCE [LARGE SCALE GENOMIC DNA]</scope>
    <source>
        <strain evidence="3 4">MCC 0483</strain>
    </source>
</reference>
<feature type="compositionally biased region" description="Polar residues" evidence="1">
    <location>
        <begin position="219"/>
        <end position="239"/>
    </location>
</feature>
<evidence type="ECO:0000256" key="1">
    <source>
        <dbReference type="SAM" id="MobiDB-lite"/>
    </source>
</evidence>
<feature type="compositionally biased region" description="Polar residues" evidence="1">
    <location>
        <begin position="1"/>
        <end position="10"/>
    </location>
</feature>
<accession>A0AB34TBD2</accession>
<gene>
    <name evidence="3" type="ORF">BAAM0483_02855</name>
</gene>
<sequence>MAQHDNTNTGIIRPQDGSQTQPAADTTQTAHTQADAPTQPQGYAFDFAQQQGEQIPPSQGYAPQNGEQPFTTAANTAQPSMGNVGGNSVPNNPQGGQMPMNGGAPGNRGTATLRGKLGGKTIGIIAAISLGCGLVAGIAGTAVTNAIYRSNEPSHSNMMMRGIGDRDFGECDGNGESMPDFGSGNGSRNRRSYRADGQMPGMQDSDGANGESNGDARNRSQSNDSDTNADSGSLDSSKN</sequence>
<feature type="region of interest" description="Disordered" evidence="1">
    <location>
        <begin position="54"/>
        <end position="112"/>
    </location>
</feature>
<proteinExistence type="predicted"/>
<name>A0AB34TBD2_9BIFI</name>
<keyword evidence="2" id="KW-0472">Membrane</keyword>
<feature type="compositionally biased region" description="Low complexity" evidence="1">
    <location>
        <begin position="86"/>
        <end position="97"/>
    </location>
</feature>
<dbReference type="RefSeq" id="WP_052826097.1">
    <property type="nucleotide sequence ID" value="NZ_AWFK01000004.1"/>
</dbReference>
<evidence type="ECO:0000313" key="3">
    <source>
        <dbReference type="EMBL" id="KOA51154.1"/>
    </source>
</evidence>
<feature type="region of interest" description="Disordered" evidence="1">
    <location>
        <begin position="167"/>
        <end position="239"/>
    </location>
</feature>
<organism evidence="3 4">
    <name type="scientific">Bifidobacterium animalis subsp. animalis MCC 0483</name>
    <dbReference type="NCBI Taxonomy" id="1365955"/>
    <lineage>
        <taxon>Bacteria</taxon>
        <taxon>Bacillati</taxon>
        <taxon>Actinomycetota</taxon>
        <taxon>Actinomycetes</taxon>
        <taxon>Bifidobacteriales</taxon>
        <taxon>Bifidobacteriaceae</taxon>
        <taxon>Bifidobacterium</taxon>
    </lineage>
</organism>
<feature type="compositionally biased region" description="Polar residues" evidence="1">
    <location>
        <begin position="54"/>
        <end position="81"/>
    </location>
</feature>
<feature type="transmembrane region" description="Helical" evidence="2">
    <location>
        <begin position="122"/>
        <end position="148"/>
    </location>
</feature>
<feature type="compositionally biased region" description="Low complexity" evidence="1">
    <location>
        <begin position="19"/>
        <end position="41"/>
    </location>
</feature>
<evidence type="ECO:0000256" key="2">
    <source>
        <dbReference type="SAM" id="Phobius"/>
    </source>
</evidence>
<keyword evidence="2" id="KW-0812">Transmembrane</keyword>
<comment type="caution">
    <text evidence="3">The sequence shown here is derived from an EMBL/GenBank/DDBJ whole genome shotgun (WGS) entry which is preliminary data.</text>
</comment>